<keyword evidence="2" id="KW-1185">Reference proteome</keyword>
<name>A0A418SII7_9RHOB</name>
<evidence type="ECO:0000313" key="2">
    <source>
        <dbReference type="Proteomes" id="UP000283786"/>
    </source>
</evidence>
<dbReference type="OrthoDB" id="7874278at2"/>
<dbReference type="EMBL" id="CP060436">
    <property type="protein sequence ID" value="QPM92147.1"/>
    <property type="molecule type" value="Genomic_DNA"/>
</dbReference>
<proteinExistence type="predicted"/>
<reference evidence="1 2" key="1">
    <citation type="submission" date="2020-08" db="EMBL/GenBank/DDBJ databases">
        <title>Genome sequence of Rhodobacteraceae bacterium Lw-13e.</title>
        <authorList>
            <person name="Poehlein A."/>
            <person name="Wolter L."/>
            <person name="Daniel R."/>
            <person name="Brinkhoff T."/>
        </authorList>
    </citation>
    <scope>NUCLEOTIDE SEQUENCE [LARGE SCALE GENOMIC DNA]</scope>
    <source>
        <strain evidence="1 2">Lw-13e</strain>
    </source>
</reference>
<organism evidence="1 2">
    <name type="scientific">Pseudooceanicola algae</name>
    <dbReference type="NCBI Taxonomy" id="1537215"/>
    <lineage>
        <taxon>Bacteria</taxon>
        <taxon>Pseudomonadati</taxon>
        <taxon>Pseudomonadota</taxon>
        <taxon>Alphaproteobacteria</taxon>
        <taxon>Rhodobacterales</taxon>
        <taxon>Paracoccaceae</taxon>
        <taxon>Pseudooceanicola</taxon>
    </lineage>
</organism>
<accession>A0A418SII7</accession>
<protein>
    <recommendedName>
        <fullName evidence="3">DUF4136 domain-containing protein</fullName>
    </recommendedName>
</protein>
<dbReference type="Proteomes" id="UP000283786">
    <property type="component" value="Chromosome"/>
</dbReference>
<evidence type="ECO:0008006" key="3">
    <source>
        <dbReference type="Google" id="ProtNLM"/>
    </source>
</evidence>
<dbReference type="AlphaFoldDB" id="A0A418SII7"/>
<dbReference type="KEGG" id="palw:PSAL_034100"/>
<evidence type="ECO:0000313" key="1">
    <source>
        <dbReference type="EMBL" id="QPM92147.1"/>
    </source>
</evidence>
<dbReference type="RefSeq" id="WP_119838756.1">
    <property type="nucleotide sequence ID" value="NZ_CP060436.1"/>
</dbReference>
<gene>
    <name evidence="1" type="ORF">PSAL_034100</name>
</gene>
<dbReference type="PROSITE" id="PS51257">
    <property type="entry name" value="PROKAR_LIPOPROTEIN"/>
    <property type="match status" value="1"/>
</dbReference>
<sequence>MLSRIFAARLTLGLALALSLGLAACTSVTTEVDALSAIPADLTPTNAHVVPGPGMDAGSLGWQQGAEVLAGVLLGKGVTPVAARSGARLVTRFGYRIDDGQTVTSQYMVPERGIIGYQVVNRPGPNGGQIAERVPVWGTIGYDYRTRIDTIYTAEVTISMTDSRSGKQVFEGRGVYRGGCSSFAPLAAPMIGAVLSKFPAGRQGPVTIKTENGC</sequence>